<name>A0A383DJ83_9ZZZZ</name>
<sequence>VVFVYPEEEKAVEQLAKRIGEETKDYNGWNEFNILHPSLFTGEVSMPITPFRRSQRNVFLTELDKWREYRDLLRAHHSFISAPKEFTNSLETQLGQDMSTHGATLGFVTREGIACCNFYNHETQRRDTREITVFEVLRDGIWAQLITEPSCLKILGIVNQNSPKDLRRWVRDLGILAINKLGASFLYGHPMKFPSEDTFTE</sequence>
<organism evidence="1">
    <name type="scientific">marine metagenome</name>
    <dbReference type="NCBI Taxonomy" id="408172"/>
    <lineage>
        <taxon>unclassified sequences</taxon>
        <taxon>metagenomes</taxon>
        <taxon>ecological metagenomes</taxon>
    </lineage>
</organism>
<protein>
    <submittedName>
        <fullName evidence="1">Uncharacterized protein</fullName>
    </submittedName>
</protein>
<accession>A0A383DJ83</accession>
<gene>
    <name evidence="1" type="ORF">METZ01_LOCUS497243</name>
</gene>
<dbReference type="AlphaFoldDB" id="A0A383DJ83"/>
<reference evidence="1" key="1">
    <citation type="submission" date="2018-05" db="EMBL/GenBank/DDBJ databases">
        <authorList>
            <person name="Lanie J.A."/>
            <person name="Ng W.-L."/>
            <person name="Kazmierczak K.M."/>
            <person name="Andrzejewski T.M."/>
            <person name="Davidsen T.M."/>
            <person name="Wayne K.J."/>
            <person name="Tettelin H."/>
            <person name="Glass J.I."/>
            <person name="Rusch D."/>
            <person name="Podicherti R."/>
            <person name="Tsui H.-C.T."/>
            <person name="Winkler M.E."/>
        </authorList>
    </citation>
    <scope>NUCLEOTIDE SEQUENCE</scope>
</reference>
<proteinExistence type="predicted"/>
<dbReference type="EMBL" id="UINC01217683">
    <property type="protein sequence ID" value="SVE44389.1"/>
    <property type="molecule type" value="Genomic_DNA"/>
</dbReference>
<feature type="non-terminal residue" evidence="1">
    <location>
        <position position="1"/>
    </location>
</feature>
<evidence type="ECO:0000313" key="1">
    <source>
        <dbReference type="EMBL" id="SVE44389.1"/>
    </source>
</evidence>
<feature type="non-terminal residue" evidence="1">
    <location>
        <position position="201"/>
    </location>
</feature>